<dbReference type="Proteomes" id="UP000051497">
    <property type="component" value="Unassembled WGS sequence"/>
</dbReference>
<keyword evidence="2" id="KW-0012">Acyltransferase</keyword>
<protein>
    <submittedName>
        <fullName evidence="4">Acetyltransferase (GNAT) family protein</fullName>
    </submittedName>
    <submittedName>
        <fullName evidence="5">GNAT family N-acetyltransferase</fullName>
    </submittedName>
</protein>
<dbReference type="Gene3D" id="3.40.630.30">
    <property type="match status" value="1"/>
</dbReference>
<dbReference type="AlphaFoldDB" id="A0A0Q9YYW0"/>
<evidence type="ECO:0000259" key="3">
    <source>
        <dbReference type="PROSITE" id="PS51186"/>
    </source>
</evidence>
<evidence type="ECO:0000313" key="5">
    <source>
        <dbReference type="EMBL" id="MCS5710367.1"/>
    </source>
</evidence>
<dbReference type="InterPro" id="IPR051016">
    <property type="entry name" value="Diverse_Substrate_AcTransf"/>
</dbReference>
<dbReference type="CDD" id="cd04301">
    <property type="entry name" value="NAT_SF"/>
    <property type="match status" value="1"/>
</dbReference>
<dbReference type="OrthoDB" id="9805924at2"/>
<dbReference type="PANTHER" id="PTHR10545:SF29">
    <property type="entry name" value="GH14572P-RELATED"/>
    <property type="match status" value="1"/>
</dbReference>
<keyword evidence="1 4" id="KW-0808">Transferase</keyword>
<evidence type="ECO:0000256" key="1">
    <source>
        <dbReference type="ARBA" id="ARBA00022679"/>
    </source>
</evidence>
<dbReference type="PANTHER" id="PTHR10545">
    <property type="entry name" value="DIAMINE N-ACETYLTRANSFERASE"/>
    <property type="match status" value="1"/>
</dbReference>
<dbReference type="PROSITE" id="PS51186">
    <property type="entry name" value="GNAT"/>
    <property type="match status" value="1"/>
</dbReference>
<dbReference type="Pfam" id="PF00583">
    <property type="entry name" value="Acetyltransf_1"/>
    <property type="match status" value="1"/>
</dbReference>
<evidence type="ECO:0000313" key="4">
    <source>
        <dbReference type="EMBL" id="KRG21943.1"/>
    </source>
</evidence>
<proteinExistence type="predicted"/>
<dbReference type="GO" id="GO:0008080">
    <property type="term" value="F:N-acetyltransferase activity"/>
    <property type="evidence" value="ECO:0007669"/>
    <property type="project" value="TreeGrafter"/>
</dbReference>
<reference evidence="5" key="3">
    <citation type="submission" date="2021-06" db="EMBL/GenBank/DDBJ databases">
        <title>Genomic Description and Analysis of Intracellular Bacteria, Candidatus Berkiella cookevillensis and Candidatus Berkiella aquae.</title>
        <authorList>
            <person name="Kidane D.T."/>
            <person name="Mehari Y.T."/>
            <person name="Rice F.C."/>
            <person name="Arivett B.A."/>
            <person name="Farone A.L."/>
            <person name="Berk S.G."/>
            <person name="Farone M.B."/>
        </authorList>
    </citation>
    <scope>NUCLEOTIDE SEQUENCE</scope>
    <source>
        <strain evidence="5">HT99</strain>
    </source>
</reference>
<reference evidence="4" key="1">
    <citation type="submission" date="2015-09" db="EMBL/GenBank/DDBJ databases">
        <title>Draft Genome Sequences of Two Novel Amoeba-resistant Intranuclear Bacteria, Candidatus Berkiella cookevillensis and Candidatus Berkiella aquae.</title>
        <authorList>
            <person name="Mehari Y.T."/>
            <person name="Arivett B.A."/>
            <person name="Farone A.L."/>
            <person name="Gunderson J.H."/>
            <person name="Farone M.B."/>
        </authorList>
    </citation>
    <scope>NUCLEOTIDE SEQUENCE [LARGE SCALE GENOMIC DNA]</scope>
    <source>
        <strain evidence="4">HT99</strain>
    </source>
</reference>
<dbReference type="InterPro" id="IPR016181">
    <property type="entry name" value="Acyl_CoA_acyltransferase"/>
</dbReference>
<gene>
    <name evidence="5" type="ORF">HT99x_002915</name>
    <name evidence="4" type="ORF">HT99x_01137</name>
</gene>
<evidence type="ECO:0000256" key="2">
    <source>
        <dbReference type="ARBA" id="ARBA00023315"/>
    </source>
</evidence>
<dbReference type="InterPro" id="IPR000182">
    <property type="entry name" value="GNAT_dom"/>
</dbReference>
<keyword evidence="6" id="KW-1185">Reference proteome</keyword>
<dbReference type="SUPFAM" id="SSF55729">
    <property type="entry name" value="Acyl-CoA N-acyltransferases (Nat)"/>
    <property type="match status" value="1"/>
</dbReference>
<name>A0A0Q9YYW0_9GAMM</name>
<accession>A0A0Q9YYW0</accession>
<sequence>MNTKPESPIKCRFAHQDDVPFIYESLTQLMQEQNTQDKFSQTPESLFYALFSEDKFAECIIAEVNNTSIAMLLFSTSHMNFTVFPSPGIYVHDIYVKPAFRRRGIASLLGDHLKAIACDRKYSRIDGIILKDNESAMAFYHKIEDINVLDYIHYMRLKLF</sequence>
<dbReference type="EMBL" id="LKAJ01000003">
    <property type="protein sequence ID" value="KRG21943.1"/>
    <property type="molecule type" value="Genomic_DNA"/>
</dbReference>
<dbReference type="RefSeq" id="WP_075065759.1">
    <property type="nucleotide sequence ID" value="NZ_LKAJ02000001.1"/>
</dbReference>
<reference evidence="5" key="2">
    <citation type="journal article" date="2016" name="Genome Announc.">
        <title>Draft Genome Sequences of Two Novel Amoeba-Resistant Intranuclear Bacteria, 'Candidatus Berkiella cookevillensis' and 'Candidatus Berkiella aquae'.</title>
        <authorList>
            <person name="Mehari Y.T."/>
            <person name="Arivett B.A."/>
            <person name="Farone A.L."/>
            <person name="Gunderson J.H."/>
            <person name="Farone M.B."/>
        </authorList>
    </citation>
    <scope>NUCLEOTIDE SEQUENCE</scope>
    <source>
        <strain evidence="5">HT99</strain>
    </source>
</reference>
<comment type="caution">
    <text evidence="4">The sequence shown here is derived from an EMBL/GenBank/DDBJ whole genome shotgun (WGS) entry which is preliminary data.</text>
</comment>
<organism evidence="4">
    <name type="scientific">Candidatus Berkiella aquae</name>
    <dbReference type="NCBI Taxonomy" id="295108"/>
    <lineage>
        <taxon>Bacteria</taxon>
        <taxon>Pseudomonadati</taxon>
        <taxon>Pseudomonadota</taxon>
        <taxon>Gammaproteobacteria</taxon>
        <taxon>Candidatus Berkiellales</taxon>
        <taxon>Candidatus Berkiellaceae</taxon>
        <taxon>Candidatus Berkiella</taxon>
    </lineage>
</organism>
<dbReference type="EMBL" id="LKAJ02000001">
    <property type="protein sequence ID" value="MCS5710367.1"/>
    <property type="molecule type" value="Genomic_DNA"/>
</dbReference>
<evidence type="ECO:0000313" key="6">
    <source>
        <dbReference type="Proteomes" id="UP000051497"/>
    </source>
</evidence>
<feature type="domain" description="N-acetyltransferase" evidence="3">
    <location>
        <begin position="9"/>
        <end position="160"/>
    </location>
</feature>
<dbReference type="STRING" id="295108.HT99x_01137"/>